<name>A0A6C0BCE5_9ZZZZ</name>
<dbReference type="PANTHER" id="PTHR30337">
    <property type="entry name" value="COMPONENT OF ATP-DEPENDENT DSDNA EXONUCLEASE"/>
    <property type="match status" value="1"/>
</dbReference>
<proteinExistence type="predicted"/>
<dbReference type="EMBL" id="MN739122">
    <property type="protein sequence ID" value="QHS89955.1"/>
    <property type="molecule type" value="Genomic_DNA"/>
</dbReference>
<dbReference type="GO" id="GO:0016787">
    <property type="term" value="F:hydrolase activity"/>
    <property type="evidence" value="ECO:0007669"/>
    <property type="project" value="InterPro"/>
</dbReference>
<feature type="domain" description="Calcineurin-like phosphoesterase" evidence="1">
    <location>
        <begin position="1"/>
        <end position="207"/>
    </location>
</feature>
<dbReference type="InterPro" id="IPR029052">
    <property type="entry name" value="Metallo-depent_PP-like"/>
</dbReference>
<dbReference type="InterPro" id="IPR050535">
    <property type="entry name" value="DNA_Repair-Maintenance_Comp"/>
</dbReference>
<sequence length="353" mass="41244">MSILIIGDPHYKQSNSRHTDIMERDILEIIKNNEIAFIVILGDTLDTHERIYVDCFMRVSKFLDKLIKTEKHVFLLIGNHDRPNNRVFLTDEHPFNLYKHVKGITVVDTCVVHELNSNIYCNNSELSATSDYNEDKESTKKLRFCFVPYVPDGMYMKALEVCGIDPQNISVFFSHSEFDGCKINKLTKKKCDKWPLNFPMNISGHIHNEELVQNNLFYTGTPFQHDFNDDPDKGVYLMDLKSGKFELDKVRLNVPSKIVMKVHFTQLETIQLDPRFDIRLEIIGPIEQVKTLMNRHDMLAKFAHVSKKYKDETKQSKNMPVITNNFQFYEKMLRGLENNEKLLNAFRGLFPNI</sequence>
<dbReference type="Gene3D" id="3.60.21.10">
    <property type="match status" value="1"/>
</dbReference>
<organism evidence="2">
    <name type="scientific">viral metagenome</name>
    <dbReference type="NCBI Taxonomy" id="1070528"/>
    <lineage>
        <taxon>unclassified sequences</taxon>
        <taxon>metagenomes</taxon>
        <taxon>organismal metagenomes</taxon>
    </lineage>
</organism>
<protein>
    <recommendedName>
        <fullName evidence="1">Calcineurin-like phosphoesterase domain-containing protein</fullName>
    </recommendedName>
</protein>
<accession>A0A6C0BCE5</accession>
<dbReference type="SUPFAM" id="SSF56300">
    <property type="entry name" value="Metallo-dependent phosphatases"/>
    <property type="match status" value="1"/>
</dbReference>
<evidence type="ECO:0000313" key="2">
    <source>
        <dbReference type="EMBL" id="QHS89955.1"/>
    </source>
</evidence>
<evidence type="ECO:0000259" key="1">
    <source>
        <dbReference type="Pfam" id="PF00149"/>
    </source>
</evidence>
<reference evidence="2" key="1">
    <citation type="journal article" date="2020" name="Nature">
        <title>Giant virus diversity and host interactions through global metagenomics.</title>
        <authorList>
            <person name="Schulz F."/>
            <person name="Roux S."/>
            <person name="Paez-Espino D."/>
            <person name="Jungbluth S."/>
            <person name="Walsh D.A."/>
            <person name="Denef V.J."/>
            <person name="McMahon K.D."/>
            <person name="Konstantinidis K.T."/>
            <person name="Eloe-Fadrosh E.A."/>
            <person name="Kyrpides N.C."/>
            <person name="Woyke T."/>
        </authorList>
    </citation>
    <scope>NUCLEOTIDE SEQUENCE</scope>
    <source>
        <strain evidence="2">GVMAG-M-3300010160-4</strain>
    </source>
</reference>
<dbReference type="Pfam" id="PF00149">
    <property type="entry name" value="Metallophos"/>
    <property type="match status" value="1"/>
</dbReference>
<dbReference type="AlphaFoldDB" id="A0A6C0BCE5"/>
<dbReference type="InterPro" id="IPR004843">
    <property type="entry name" value="Calcineurin-like_PHP"/>
</dbReference>
<dbReference type="PANTHER" id="PTHR30337:SF0">
    <property type="entry name" value="NUCLEASE SBCCD SUBUNIT D"/>
    <property type="match status" value="1"/>
</dbReference>